<gene>
    <name evidence="5" type="ORF">BJ095_12334</name>
</gene>
<accession>A0A318TR10</accession>
<dbReference type="Gene3D" id="3.40.50.300">
    <property type="entry name" value="P-loop containing nucleotide triphosphate hydrolases"/>
    <property type="match status" value="1"/>
</dbReference>
<evidence type="ECO:0000256" key="3">
    <source>
        <dbReference type="ARBA" id="ARBA00022840"/>
    </source>
</evidence>
<evidence type="ECO:0000313" key="5">
    <source>
        <dbReference type="EMBL" id="PYF04335.1"/>
    </source>
</evidence>
<dbReference type="OrthoDB" id="9785080at2"/>
<dbReference type="AlphaFoldDB" id="A0A318TR10"/>
<dbReference type="EMBL" id="QJTJ01000023">
    <property type="protein sequence ID" value="PYF04335.1"/>
    <property type="molecule type" value="Genomic_DNA"/>
</dbReference>
<keyword evidence="3 5" id="KW-0067">ATP-binding</keyword>
<proteinExistence type="predicted"/>
<name>A0A318TR10_9BACL</name>
<dbReference type="GO" id="GO:0016020">
    <property type="term" value="C:membrane"/>
    <property type="evidence" value="ECO:0007669"/>
    <property type="project" value="InterPro"/>
</dbReference>
<organism evidence="5 6">
    <name type="scientific">Ureibacillus chungkukjangi</name>
    <dbReference type="NCBI Taxonomy" id="1202712"/>
    <lineage>
        <taxon>Bacteria</taxon>
        <taxon>Bacillati</taxon>
        <taxon>Bacillota</taxon>
        <taxon>Bacilli</taxon>
        <taxon>Bacillales</taxon>
        <taxon>Caryophanaceae</taxon>
        <taxon>Ureibacillus</taxon>
    </lineage>
</organism>
<dbReference type="GO" id="GO:0035435">
    <property type="term" value="P:phosphate ion transmembrane transport"/>
    <property type="evidence" value="ECO:0007669"/>
    <property type="project" value="InterPro"/>
</dbReference>
<keyword evidence="1" id="KW-0813">Transport</keyword>
<feature type="domain" description="ABC transporter" evidence="4">
    <location>
        <begin position="9"/>
        <end position="239"/>
    </location>
</feature>
<evidence type="ECO:0000313" key="6">
    <source>
        <dbReference type="Proteomes" id="UP000247416"/>
    </source>
</evidence>
<dbReference type="GO" id="GO:0016887">
    <property type="term" value="F:ATP hydrolysis activity"/>
    <property type="evidence" value="ECO:0007669"/>
    <property type="project" value="InterPro"/>
</dbReference>
<evidence type="ECO:0000259" key="4">
    <source>
        <dbReference type="PROSITE" id="PS50893"/>
    </source>
</evidence>
<dbReference type="InterPro" id="IPR017871">
    <property type="entry name" value="ABC_transporter-like_CS"/>
</dbReference>
<dbReference type="SUPFAM" id="SSF52540">
    <property type="entry name" value="P-loop containing nucleoside triphosphate hydrolases"/>
    <property type="match status" value="1"/>
</dbReference>
<dbReference type="PANTHER" id="PTHR43423">
    <property type="entry name" value="ABC TRANSPORTER I FAMILY MEMBER 17"/>
    <property type="match status" value="1"/>
</dbReference>
<evidence type="ECO:0000256" key="1">
    <source>
        <dbReference type="ARBA" id="ARBA00022448"/>
    </source>
</evidence>
<dbReference type="Pfam" id="PF00005">
    <property type="entry name" value="ABC_tran"/>
    <property type="match status" value="1"/>
</dbReference>
<keyword evidence="2" id="KW-0547">Nucleotide-binding</keyword>
<comment type="caution">
    <text evidence="5">The sequence shown here is derived from an EMBL/GenBank/DDBJ whole genome shotgun (WGS) entry which is preliminary data.</text>
</comment>
<reference evidence="5 6" key="1">
    <citation type="submission" date="2018-06" db="EMBL/GenBank/DDBJ databases">
        <title>Genomic Encyclopedia of Archaeal and Bacterial Type Strains, Phase II (KMG-II): from individual species to whole genera.</title>
        <authorList>
            <person name="Goeker M."/>
        </authorList>
    </citation>
    <scope>NUCLEOTIDE SEQUENCE [LARGE SCALE GENOMIC DNA]</scope>
    <source>
        <strain evidence="5 6">KACC 16626</strain>
    </source>
</reference>
<protein>
    <submittedName>
        <fullName evidence="5">Phosphate ABC transporter ATP-binding protein (PhoT family)</fullName>
    </submittedName>
</protein>
<sequence length="244" mass="26933">MKQTNATAIRFENVSYEVDGISILNTINGSFYKEKITTLVGPSGAGKTTLLKMCNGLISPSSGELFIDSTPLFSIKPTTLRKNIGIVLQNAPIIRGTVFDNIALPFALQQKKLTEKEAILFLEVVGLEHTFLYRQAEELSGGQKQKVAIARTLVNKPKILLLDEITSALDPTSASDIEKLILKINKESKVTIVWITHNIEQAKKIGHFTWILMDGQLLESGESDILSTSSNEMVQRFTNGVLEK</sequence>
<dbReference type="Proteomes" id="UP000247416">
    <property type="component" value="Unassembled WGS sequence"/>
</dbReference>
<dbReference type="InterPro" id="IPR027417">
    <property type="entry name" value="P-loop_NTPase"/>
</dbReference>
<dbReference type="CDD" id="cd03260">
    <property type="entry name" value="ABC_PstB_phosphate_transporter"/>
    <property type="match status" value="1"/>
</dbReference>
<dbReference type="PROSITE" id="PS50893">
    <property type="entry name" value="ABC_TRANSPORTER_2"/>
    <property type="match status" value="1"/>
</dbReference>
<dbReference type="InterPro" id="IPR003439">
    <property type="entry name" value="ABC_transporter-like_ATP-bd"/>
</dbReference>
<keyword evidence="6" id="KW-1185">Reference proteome</keyword>
<dbReference type="PANTHER" id="PTHR43423:SF1">
    <property type="entry name" value="ABC TRANSPORTER I FAMILY MEMBER 17"/>
    <property type="match status" value="1"/>
</dbReference>
<dbReference type="GO" id="GO:0005524">
    <property type="term" value="F:ATP binding"/>
    <property type="evidence" value="ECO:0007669"/>
    <property type="project" value="UniProtKB-KW"/>
</dbReference>
<dbReference type="RefSeq" id="WP_107936233.1">
    <property type="nucleotide sequence ID" value="NZ_CP085009.1"/>
</dbReference>
<evidence type="ECO:0000256" key="2">
    <source>
        <dbReference type="ARBA" id="ARBA00022741"/>
    </source>
</evidence>
<dbReference type="InterPro" id="IPR003593">
    <property type="entry name" value="AAA+_ATPase"/>
</dbReference>
<dbReference type="SMART" id="SM00382">
    <property type="entry name" value="AAA"/>
    <property type="match status" value="1"/>
</dbReference>
<dbReference type="GO" id="GO:0005315">
    <property type="term" value="F:phosphate transmembrane transporter activity"/>
    <property type="evidence" value="ECO:0007669"/>
    <property type="project" value="InterPro"/>
</dbReference>
<dbReference type="PROSITE" id="PS00211">
    <property type="entry name" value="ABC_TRANSPORTER_1"/>
    <property type="match status" value="1"/>
</dbReference>
<dbReference type="InterPro" id="IPR005670">
    <property type="entry name" value="PstB-like"/>
</dbReference>